<sequence>MTDTYQSPYADFNSSKRFNLANQLAKDYRLDVSQILFTYLKVAQPILSKQQDTKQIPVAAQRKIDQRFEKTLKSLSQSKG</sequence>
<protein>
    <submittedName>
        <fullName evidence="1">Uncharacterized protein</fullName>
    </submittedName>
</protein>
<organism evidence="1 2">
    <name type="scientific">Secundilactobacillus folii</name>
    <dbReference type="NCBI Taxonomy" id="2678357"/>
    <lineage>
        <taxon>Bacteria</taxon>
        <taxon>Bacillati</taxon>
        <taxon>Bacillota</taxon>
        <taxon>Bacilli</taxon>
        <taxon>Lactobacillales</taxon>
        <taxon>Lactobacillaceae</taxon>
        <taxon>Secundilactobacillus</taxon>
    </lineage>
</organism>
<dbReference type="AlphaFoldDB" id="A0A7X2XW01"/>
<gene>
    <name evidence="1" type="ORF">GM612_05415</name>
</gene>
<proteinExistence type="predicted"/>
<dbReference type="EMBL" id="WNJO01000005">
    <property type="protein sequence ID" value="MTV82090.1"/>
    <property type="molecule type" value="Genomic_DNA"/>
</dbReference>
<accession>A0A7X2XW01</accession>
<dbReference type="RefSeq" id="WP_155431365.1">
    <property type="nucleotide sequence ID" value="NZ_WNJO01000005.1"/>
</dbReference>
<evidence type="ECO:0000313" key="2">
    <source>
        <dbReference type="Proteomes" id="UP000466388"/>
    </source>
</evidence>
<dbReference type="Proteomes" id="UP000466388">
    <property type="component" value="Unassembled WGS sequence"/>
</dbReference>
<evidence type="ECO:0000313" key="1">
    <source>
        <dbReference type="EMBL" id="MTV82090.1"/>
    </source>
</evidence>
<reference evidence="1 2" key="1">
    <citation type="submission" date="2019-11" db="EMBL/GenBank/DDBJ databases">
        <title>Lactobacillus sp. nov. CRM56-3, isolated from fermented tea leaves.</title>
        <authorList>
            <person name="Phuengjayaem S."/>
            <person name="Tanasupawat S."/>
        </authorList>
    </citation>
    <scope>NUCLEOTIDE SEQUENCE [LARGE SCALE GENOMIC DNA]</scope>
    <source>
        <strain evidence="1 2">CRM56-3</strain>
    </source>
</reference>
<name>A0A7X2XW01_9LACO</name>
<keyword evidence="2" id="KW-1185">Reference proteome</keyword>
<comment type="caution">
    <text evidence="1">The sequence shown here is derived from an EMBL/GenBank/DDBJ whole genome shotgun (WGS) entry which is preliminary data.</text>
</comment>